<evidence type="ECO:0000313" key="2">
    <source>
        <dbReference type="EMBL" id="KGX86197.1"/>
    </source>
</evidence>
<organism evidence="2 3">
    <name type="scientific">Pontibacillus litoralis JSM 072002</name>
    <dbReference type="NCBI Taxonomy" id="1385512"/>
    <lineage>
        <taxon>Bacteria</taxon>
        <taxon>Bacillati</taxon>
        <taxon>Bacillota</taxon>
        <taxon>Bacilli</taxon>
        <taxon>Bacillales</taxon>
        <taxon>Bacillaceae</taxon>
        <taxon>Pontibacillus</taxon>
    </lineage>
</organism>
<comment type="caution">
    <text evidence="2">The sequence shown here is derived from an EMBL/GenBank/DDBJ whole genome shotgun (WGS) entry which is preliminary data.</text>
</comment>
<accession>A0A0A5HRD7</accession>
<dbReference type="RefSeq" id="WP_036834669.1">
    <property type="nucleotide sequence ID" value="NZ_AVPG01000015.1"/>
</dbReference>
<feature type="transmembrane region" description="Helical" evidence="1">
    <location>
        <begin position="89"/>
        <end position="109"/>
    </location>
</feature>
<gene>
    <name evidence="2" type="ORF">N784_05500</name>
</gene>
<evidence type="ECO:0000256" key="1">
    <source>
        <dbReference type="SAM" id="Phobius"/>
    </source>
</evidence>
<proteinExistence type="predicted"/>
<dbReference type="AlphaFoldDB" id="A0A0A5HRD7"/>
<keyword evidence="1" id="KW-0472">Membrane</keyword>
<dbReference type="OrthoDB" id="7205479at2"/>
<name>A0A0A5HRD7_9BACI</name>
<dbReference type="PANTHER" id="PTHR37309:SF1">
    <property type="entry name" value="SLR0284 PROTEIN"/>
    <property type="match status" value="1"/>
</dbReference>
<dbReference type="InterPro" id="IPR007165">
    <property type="entry name" value="Phage_holin_4_2"/>
</dbReference>
<feature type="transmembrane region" description="Helical" evidence="1">
    <location>
        <begin position="64"/>
        <end position="83"/>
    </location>
</feature>
<dbReference type="Proteomes" id="UP000030401">
    <property type="component" value="Unassembled WGS sequence"/>
</dbReference>
<keyword evidence="1" id="KW-1133">Transmembrane helix</keyword>
<dbReference type="eggNOG" id="COG1950">
    <property type="taxonomic scope" value="Bacteria"/>
</dbReference>
<protein>
    <submittedName>
        <fullName evidence="2">Membrane protein</fullName>
    </submittedName>
</protein>
<dbReference type="Pfam" id="PF04020">
    <property type="entry name" value="Phage_holin_4_2"/>
    <property type="match status" value="1"/>
</dbReference>
<keyword evidence="3" id="KW-1185">Reference proteome</keyword>
<dbReference type="STRING" id="1385512.N784_05500"/>
<feature type="transmembrane region" description="Helical" evidence="1">
    <location>
        <begin position="5"/>
        <end position="28"/>
    </location>
</feature>
<keyword evidence="1" id="KW-0812">Transmembrane</keyword>
<sequence>MLKNWLLHIIVTTVVLIAVDQLFASFYLESVATAVLASFLLSILNVFVKPVLIIFTLPITVLSLGLFLFIINAITLMIAQAIMGSSFEISSFGMAIVCSFFISLLSLALNKLVDDIK</sequence>
<dbReference type="PANTHER" id="PTHR37309">
    <property type="entry name" value="SLR0284 PROTEIN"/>
    <property type="match status" value="1"/>
</dbReference>
<feature type="transmembrane region" description="Helical" evidence="1">
    <location>
        <begin position="34"/>
        <end position="57"/>
    </location>
</feature>
<reference evidence="2 3" key="1">
    <citation type="submission" date="2013-08" db="EMBL/GenBank/DDBJ databases">
        <authorList>
            <person name="Huang J."/>
            <person name="Wang G."/>
        </authorList>
    </citation>
    <scope>NUCLEOTIDE SEQUENCE [LARGE SCALE GENOMIC DNA]</scope>
    <source>
        <strain evidence="2 3">JSM 072002</strain>
    </source>
</reference>
<evidence type="ECO:0000313" key="3">
    <source>
        <dbReference type="Proteomes" id="UP000030401"/>
    </source>
</evidence>
<dbReference type="EMBL" id="AVPG01000015">
    <property type="protein sequence ID" value="KGX86197.1"/>
    <property type="molecule type" value="Genomic_DNA"/>
</dbReference>